<gene>
    <name evidence="1" type="ORF">PR001_g29705</name>
</gene>
<accession>A0A6A3GZT1</accession>
<proteinExistence type="predicted"/>
<organism evidence="1 2">
    <name type="scientific">Phytophthora rubi</name>
    <dbReference type="NCBI Taxonomy" id="129364"/>
    <lineage>
        <taxon>Eukaryota</taxon>
        <taxon>Sar</taxon>
        <taxon>Stramenopiles</taxon>
        <taxon>Oomycota</taxon>
        <taxon>Peronosporomycetes</taxon>
        <taxon>Peronosporales</taxon>
        <taxon>Peronosporaceae</taxon>
        <taxon>Phytophthora</taxon>
    </lineage>
</organism>
<evidence type="ECO:0000313" key="1">
    <source>
        <dbReference type="EMBL" id="KAE8962444.1"/>
    </source>
</evidence>
<protein>
    <submittedName>
        <fullName evidence="1">Uncharacterized protein</fullName>
    </submittedName>
</protein>
<dbReference type="EMBL" id="QXFV01006121">
    <property type="protein sequence ID" value="KAE8962444.1"/>
    <property type="molecule type" value="Genomic_DNA"/>
</dbReference>
<sequence length="95" mass="10834">MRRLPKLLSQFEVRRGRKRRILSSTARGMLGCRHYSFELLEYKVERGGGNLVTSEEEYGCGNFKENLDGSEVYRPEPQAVLLSSQSPAILNGLTW</sequence>
<reference evidence="1 2" key="1">
    <citation type="submission" date="2018-09" db="EMBL/GenBank/DDBJ databases">
        <title>Genomic investigation of the strawberry pathogen Phytophthora fragariae indicates pathogenicity is determined by transcriptional variation in three key races.</title>
        <authorList>
            <person name="Adams T.M."/>
            <person name="Armitage A.D."/>
            <person name="Sobczyk M.K."/>
            <person name="Bates H.J."/>
            <person name="Dunwell J.M."/>
            <person name="Nellist C.F."/>
            <person name="Harrison R.J."/>
        </authorList>
    </citation>
    <scope>NUCLEOTIDE SEQUENCE [LARGE SCALE GENOMIC DNA]</scope>
    <source>
        <strain evidence="1 2">SCRP249</strain>
    </source>
</reference>
<dbReference type="AlphaFoldDB" id="A0A6A3GZT1"/>
<comment type="caution">
    <text evidence="1">The sequence shown here is derived from an EMBL/GenBank/DDBJ whole genome shotgun (WGS) entry which is preliminary data.</text>
</comment>
<dbReference type="Proteomes" id="UP000429607">
    <property type="component" value="Unassembled WGS sequence"/>
</dbReference>
<evidence type="ECO:0000313" key="2">
    <source>
        <dbReference type="Proteomes" id="UP000429607"/>
    </source>
</evidence>
<name>A0A6A3GZT1_9STRA</name>